<dbReference type="AlphaFoldDB" id="A0A383UND0"/>
<dbReference type="Proteomes" id="UP000275772">
    <property type="component" value="Unassembled WGS sequence"/>
</dbReference>
<dbReference type="VEuPathDB" id="FungiDB:BLGHR1_12161"/>
<accession>A0A383UND0</accession>
<protein>
    <submittedName>
        <fullName evidence="1">Uncharacterized protein</fullName>
    </submittedName>
</protein>
<gene>
    <name evidence="1" type="ORF">BLGHR1_12161</name>
</gene>
<organism evidence="1 2">
    <name type="scientific">Blumeria hordei</name>
    <name type="common">Barley powdery mildew</name>
    <name type="synonym">Blumeria graminis f. sp. hordei</name>
    <dbReference type="NCBI Taxonomy" id="2867405"/>
    <lineage>
        <taxon>Eukaryota</taxon>
        <taxon>Fungi</taxon>
        <taxon>Dikarya</taxon>
        <taxon>Ascomycota</taxon>
        <taxon>Pezizomycotina</taxon>
        <taxon>Leotiomycetes</taxon>
        <taxon>Erysiphales</taxon>
        <taxon>Erysiphaceae</taxon>
        <taxon>Blumeria</taxon>
    </lineage>
</organism>
<dbReference type="EMBL" id="UNSH01000036">
    <property type="protein sequence ID" value="SZF01397.1"/>
    <property type="molecule type" value="Genomic_DNA"/>
</dbReference>
<sequence>MPYPHHYGTLYSGLPVRNDSVFAWGRDRAHQRQPIRSSILVVNVEATSGLTK</sequence>
<reference evidence="1 2" key="1">
    <citation type="submission" date="2017-11" db="EMBL/GenBank/DDBJ databases">
        <authorList>
            <person name="Kracher B."/>
        </authorList>
    </citation>
    <scope>NUCLEOTIDE SEQUENCE [LARGE SCALE GENOMIC DNA]</scope>
    <source>
        <strain evidence="1 2">RACE1</strain>
    </source>
</reference>
<evidence type="ECO:0000313" key="2">
    <source>
        <dbReference type="Proteomes" id="UP000275772"/>
    </source>
</evidence>
<proteinExistence type="predicted"/>
<evidence type="ECO:0000313" key="1">
    <source>
        <dbReference type="EMBL" id="SZF01397.1"/>
    </source>
</evidence>
<name>A0A383UND0_BLUHO</name>